<evidence type="ECO:0000256" key="6">
    <source>
        <dbReference type="ARBA" id="ARBA00023186"/>
    </source>
</evidence>
<keyword evidence="6" id="KW-0143">Chaperone</keyword>
<dbReference type="GO" id="GO:0051082">
    <property type="term" value="F:unfolded protein binding"/>
    <property type="evidence" value="ECO:0007669"/>
    <property type="project" value="TreeGrafter"/>
</dbReference>
<dbReference type="GO" id="GO:0051087">
    <property type="term" value="F:protein-folding chaperone binding"/>
    <property type="evidence" value="ECO:0007669"/>
    <property type="project" value="InterPro"/>
</dbReference>
<dbReference type="Gene3D" id="2.30.22.10">
    <property type="entry name" value="Head domain of nucleotide exchange factor GrpE"/>
    <property type="match status" value="1"/>
</dbReference>
<dbReference type="AlphaFoldDB" id="A0A645E476"/>
<dbReference type="Gene3D" id="3.90.20.20">
    <property type="match status" value="1"/>
</dbReference>
<dbReference type="CDD" id="cd00446">
    <property type="entry name" value="GrpE"/>
    <property type="match status" value="1"/>
</dbReference>
<dbReference type="EMBL" id="VSSQ01042726">
    <property type="protein sequence ID" value="MPM96339.1"/>
    <property type="molecule type" value="Genomic_DNA"/>
</dbReference>
<dbReference type="PROSITE" id="PS01071">
    <property type="entry name" value="GRPE"/>
    <property type="match status" value="1"/>
</dbReference>
<dbReference type="InterPro" id="IPR000740">
    <property type="entry name" value="GrpE"/>
</dbReference>
<dbReference type="InterPro" id="IPR009012">
    <property type="entry name" value="GrpE_head"/>
</dbReference>
<evidence type="ECO:0000256" key="5">
    <source>
        <dbReference type="ARBA" id="ARBA00023016"/>
    </source>
</evidence>
<evidence type="ECO:0000256" key="4">
    <source>
        <dbReference type="ARBA" id="ARBA00022490"/>
    </source>
</evidence>
<dbReference type="InterPro" id="IPR013805">
    <property type="entry name" value="GrpE_CC"/>
</dbReference>
<dbReference type="FunFam" id="2.30.22.10:FF:000001">
    <property type="entry name" value="Protein GrpE"/>
    <property type="match status" value="1"/>
</dbReference>
<protein>
    <submittedName>
        <fullName evidence="8">Protein GrpE</fullName>
    </submittedName>
</protein>
<evidence type="ECO:0000256" key="1">
    <source>
        <dbReference type="ARBA" id="ARBA00004496"/>
    </source>
</evidence>
<comment type="caution">
    <text evidence="8">The sequence shown here is derived from an EMBL/GenBank/DDBJ whole genome shotgun (WGS) entry which is preliminary data.</text>
</comment>
<gene>
    <name evidence="8" type="primary">grpE_50</name>
    <name evidence="8" type="ORF">SDC9_143499</name>
</gene>
<feature type="region of interest" description="Disordered" evidence="7">
    <location>
        <begin position="1"/>
        <end position="48"/>
    </location>
</feature>
<keyword evidence="4" id="KW-0963">Cytoplasm</keyword>
<dbReference type="GO" id="GO:0005737">
    <property type="term" value="C:cytoplasm"/>
    <property type="evidence" value="ECO:0007669"/>
    <property type="project" value="UniProtKB-SubCell"/>
</dbReference>
<dbReference type="GO" id="GO:0042803">
    <property type="term" value="F:protein homodimerization activity"/>
    <property type="evidence" value="ECO:0007669"/>
    <property type="project" value="InterPro"/>
</dbReference>
<keyword evidence="5" id="KW-0346">Stress response</keyword>
<dbReference type="PANTHER" id="PTHR21237">
    <property type="entry name" value="GRPE PROTEIN"/>
    <property type="match status" value="1"/>
</dbReference>
<evidence type="ECO:0000313" key="8">
    <source>
        <dbReference type="EMBL" id="MPM96339.1"/>
    </source>
</evidence>
<dbReference type="GO" id="GO:0006457">
    <property type="term" value="P:protein folding"/>
    <property type="evidence" value="ECO:0007669"/>
    <property type="project" value="InterPro"/>
</dbReference>
<reference evidence="8" key="1">
    <citation type="submission" date="2019-08" db="EMBL/GenBank/DDBJ databases">
        <authorList>
            <person name="Kucharzyk K."/>
            <person name="Murdoch R.W."/>
            <person name="Higgins S."/>
            <person name="Loffler F."/>
        </authorList>
    </citation>
    <scope>NUCLEOTIDE SEQUENCE</scope>
</reference>
<comment type="subcellular location">
    <subcellularLocation>
        <location evidence="1">Cytoplasm</location>
    </subcellularLocation>
</comment>
<dbReference type="SUPFAM" id="SSF51064">
    <property type="entry name" value="Head domain of nucleotide exchange factor GrpE"/>
    <property type="match status" value="1"/>
</dbReference>
<name>A0A645E476_9ZZZZ</name>
<proteinExistence type="inferred from homology"/>
<evidence type="ECO:0000256" key="2">
    <source>
        <dbReference type="ARBA" id="ARBA00009054"/>
    </source>
</evidence>
<dbReference type="PANTHER" id="PTHR21237:SF23">
    <property type="entry name" value="GRPE PROTEIN HOMOLOG, MITOCHONDRIAL"/>
    <property type="match status" value="1"/>
</dbReference>
<dbReference type="SUPFAM" id="SSF58014">
    <property type="entry name" value="Coiled-coil domain of nucleotide exchange factor GrpE"/>
    <property type="match status" value="1"/>
</dbReference>
<accession>A0A645E476</accession>
<dbReference type="GO" id="GO:0000774">
    <property type="term" value="F:adenyl-nucleotide exchange factor activity"/>
    <property type="evidence" value="ECO:0007669"/>
    <property type="project" value="InterPro"/>
</dbReference>
<dbReference type="Pfam" id="PF01025">
    <property type="entry name" value="GrpE"/>
    <property type="match status" value="1"/>
</dbReference>
<evidence type="ECO:0000256" key="7">
    <source>
        <dbReference type="SAM" id="MobiDB-lite"/>
    </source>
</evidence>
<comment type="subunit">
    <text evidence="3">Homodimer.</text>
</comment>
<dbReference type="HAMAP" id="MF_01151">
    <property type="entry name" value="GrpE"/>
    <property type="match status" value="1"/>
</dbReference>
<sequence length="190" mass="21759">MSDEEKKSVEEEPKHPSGEKTVHEKKKEETQHVPVHEHEALKSELAKVRGEATANMDGWQRERAEFSNYKKRIDRENAQLRQTLTGEVIKKYLVILDDLELALKARPKEGEGASWSEGIELIARKLQSILEAEGIERINQNKIQFDPNLHEAISNEDAPDFESGEVIEVVRQGYKIGDRILRPAMVRVAR</sequence>
<comment type="similarity">
    <text evidence="2">Belongs to the GrpE family.</text>
</comment>
<dbReference type="PRINTS" id="PR00773">
    <property type="entry name" value="GRPEPROTEIN"/>
</dbReference>
<evidence type="ECO:0000256" key="3">
    <source>
        <dbReference type="ARBA" id="ARBA00011738"/>
    </source>
</evidence>
<organism evidence="8">
    <name type="scientific">bioreactor metagenome</name>
    <dbReference type="NCBI Taxonomy" id="1076179"/>
    <lineage>
        <taxon>unclassified sequences</taxon>
        <taxon>metagenomes</taxon>
        <taxon>ecological metagenomes</taxon>
    </lineage>
</organism>